<dbReference type="RefSeq" id="WP_289724527.1">
    <property type="nucleotide sequence ID" value="NZ_JAUDUY010000003.1"/>
</dbReference>
<evidence type="ECO:0000256" key="1">
    <source>
        <dbReference type="SAM" id="Phobius"/>
    </source>
</evidence>
<protein>
    <submittedName>
        <fullName evidence="2">Uncharacterized protein</fullName>
    </submittedName>
</protein>
<feature type="transmembrane region" description="Helical" evidence="1">
    <location>
        <begin position="12"/>
        <end position="37"/>
    </location>
</feature>
<sequence>MKSSEKLFCARCLTILGIVLILFLVVVIADSMSTLWLEDMERELATSLEVTSNALAGR</sequence>
<comment type="caution">
    <text evidence="2">The sequence shown here is derived from an EMBL/GenBank/DDBJ whole genome shotgun (WGS) entry which is preliminary data.</text>
</comment>
<keyword evidence="1" id="KW-1133">Transmembrane helix</keyword>
<keyword evidence="3" id="KW-1185">Reference proteome</keyword>
<evidence type="ECO:0000313" key="2">
    <source>
        <dbReference type="EMBL" id="MDM9631161.1"/>
    </source>
</evidence>
<dbReference type="EMBL" id="JAUDUY010000003">
    <property type="protein sequence ID" value="MDM9631161.1"/>
    <property type="molecule type" value="Genomic_DNA"/>
</dbReference>
<organism evidence="2 3">
    <name type="scientific">Robiginitalea aurantiaca</name>
    <dbReference type="NCBI Taxonomy" id="3056915"/>
    <lineage>
        <taxon>Bacteria</taxon>
        <taxon>Pseudomonadati</taxon>
        <taxon>Bacteroidota</taxon>
        <taxon>Flavobacteriia</taxon>
        <taxon>Flavobacteriales</taxon>
        <taxon>Flavobacteriaceae</taxon>
        <taxon>Robiginitalea</taxon>
    </lineage>
</organism>
<evidence type="ECO:0000313" key="3">
    <source>
        <dbReference type="Proteomes" id="UP001174839"/>
    </source>
</evidence>
<accession>A0ABT7WE18</accession>
<dbReference type="Proteomes" id="UP001174839">
    <property type="component" value="Unassembled WGS sequence"/>
</dbReference>
<keyword evidence="1" id="KW-0812">Transmembrane</keyword>
<gene>
    <name evidence="2" type="ORF">QU605_06755</name>
</gene>
<keyword evidence="1" id="KW-0472">Membrane</keyword>
<reference evidence="2" key="1">
    <citation type="submission" date="2023-06" db="EMBL/GenBank/DDBJ databases">
        <title>Robiginitalea aurantiacus sp. nov. and Algoriphagus sediminis sp. nov., isolated from coastal sediment.</title>
        <authorList>
            <person name="Zhou Z.Y."/>
            <person name="An J."/>
            <person name="Jia Y.W."/>
            <person name="Du Z.J."/>
        </authorList>
    </citation>
    <scope>NUCLEOTIDE SEQUENCE</scope>
    <source>
        <strain evidence="2">M39</strain>
    </source>
</reference>
<name>A0ABT7WE18_9FLAO</name>
<proteinExistence type="predicted"/>